<dbReference type="InterPro" id="IPR057939">
    <property type="entry name" value="TRF2_HOY1_PH"/>
</dbReference>
<dbReference type="Pfam" id="PF24818">
    <property type="entry name" value="PH_TRF2_HOY1"/>
    <property type="match status" value="1"/>
</dbReference>
<gene>
    <name evidence="2" type="ORF">PIB30_042734</name>
</gene>
<dbReference type="Proteomes" id="UP001341840">
    <property type="component" value="Unassembled WGS sequence"/>
</dbReference>
<accession>A0ABU6RFH5</accession>
<dbReference type="PANTHER" id="PTHR33494:SF5">
    <property type="entry name" value="F10A16.6 PROTEIN"/>
    <property type="match status" value="1"/>
</dbReference>
<sequence length="416" mass="47590">MASEANNNPSELENILNFSSLLEDDIFLEDHYYDTQQRACKREEHYEHDDELKELREVPASLRLRLTITPSLVQQIEEKVNGGSSSNVDYDDDVVEIIRTSPSSSSPCSPPPPCQEPLNKVEKKLKAVHLPVTSLAIGSYLIEAQYPAHLVAKFYFSKRKLVWEILDKGLKHKIEIHWENISAIQATIQENKPGHLELELDRVPFFYGETTPQPKKHTVWSASHDFTGGYASKYRRHSLQFPPGVLDQHYVKLLQLDRRLLELSGTPFPRFRSCYFDSYLDDEEETATQIHFGHHHDLHAHGHGSTTPNQAMEIEQLYFSSAIKEPTSFPSSASAFDLPHQVQLYNNNTSMPLTSCAITESSTPLSYGNFSPTNEEIKYQLLQDHGMYGDPFDVQHFLFYQQCDSLHLYKTTRACS</sequence>
<dbReference type="EMBL" id="JASCZI010030453">
    <property type="protein sequence ID" value="MED6122740.1"/>
    <property type="molecule type" value="Genomic_DNA"/>
</dbReference>
<evidence type="ECO:0000313" key="2">
    <source>
        <dbReference type="EMBL" id="MED6122740.1"/>
    </source>
</evidence>
<comment type="caution">
    <text evidence="2">The sequence shown here is derived from an EMBL/GenBank/DDBJ whole genome shotgun (WGS) entry which is preliminary data.</text>
</comment>
<organism evidence="2 3">
    <name type="scientific">Stylosanthes scabra</name>
    <dbReference type="NCBI Taxonomy" id="79078"/>
    <lineage>
        <taxon>Eukaryota</taxon>
        <taxon>Viridiplantae</taxon>
        <taxon>Streptophyta</taxon>
        <taxon>Embryophyta</taxon>
        <taxon>Tracheophyta</taxon>
        <taxon>Spermatophyta</taxon>
        <taxon>Magnoliopsida</taxon>
        <taxon>eudicotyledons</taxon>
        <taxon>Gunneridae</taxon>
        <taxon>Pentapetalae</taxon>
        <taxon>rosids</taxon>
        <taxon>fabids</taxon>
        <taxon>Fabales</taxon>
        <taxon>Fabaceae</taxon>
        <taxon>Papilionoideae</taxon>
        <taxon>50 kb inversion clade</taxon>
        <taxon>dalbergioids sensu lato</taxon>
        <taxon>Dalbergieae</taxon>
        <taxon>Pterocarpus clade</taxon>
        <taxon>Stylosanthes</taxon>
    </lineage>
</organism>
<feature type="domain" description="TRF2/HOY1 PH-like" evidence="1">
    <location>
        <begin position="130"/>
        <end position="247"/>
    </location>
</feature>
<keyword evidence="3" id="KW-1185">Reference proteome</keyword>
<reference evidence="2 3" key="1">
    <citation type="journal article" date="2023" name="Plants (Basel)">
        <title>Bridging the Gap: Combining Genomics and Transcriptomics Approaches to Understand Stylosanthes scabra, an Orphan Legume from the Brazilian Caatinga.</title>
        <authorList>
            <person name="Ferreira-Neto J.R.C."/>
            <person name="da Silva M.D."/>
            <person name="Binneck E."/>
            <person name="de Melo N.F."/>
            <person name="da Silva R.H."/>
            <person name="de Melo A.L.T.M."/>
            <person name="Pandolfi V."/>
            <person name="Bustamante F.O."/>
            <person name="Brasileiro-Vidal A.C."/>
            <person name="Benko-Iseppon A.M."/>
        </authorList>
    </citation>
    <scope>NUCLEOTIDE SEQUENCE [LARGE SCALE GENOMIC DNA]</scope>
    <source>
        <tissue evidence="2">Leaves</tissue>
    </source>
</reference>
<protein>
    <recommendedName>
        <fullName evidence="1">TRF2/HOY1 PH-like domain-containing protein</fullName>
    </recommendedName>
</protein>
<name>A0ABU6RFH5_9FABA</name>
<proteinExistence type="predicted"/>
<dbReference type="PANTHER" id="PTHR33494">
    <property type="entry name" value="OS02G0793800 PROTEIN"/>
    <property type="match status" value="1"/>
</dbReference>
<evidence type="ECO:0000313" key="3">
    <source>
        <dbReference type="Proteomes" id="UP001341840"/>
    </source>
</evidence>
<evidence type="ECO:0000259" key="1">
    <source>
        <dbReference type="Pfam" id="PF24818"/>
    </source>
</evidence>